<feature type="non-terminal residue" evidence="6">
    <location>
        <position position="1"/>
    </location>
</feature>
<evidence type="ECO:0000256" key="2">
    <source>
        <dbReference type="ARBA" id="ARBA00022801"/>
    </source>
</evidence>
<dbReference type="EMBL" id="DRHH01000001">
    <property type="protein sequence ID" value="HEB13787.1"/>
    <property type="molecule type" value="Genomic_DNA"/>
</dbReference>
<dbReference type="Proteomes" id="UP000885744">
    <property type="component" value="Unassembled WGS sequence"/>
</dbReference>
<dbReference type="InterPro" id="IPR014017">
    <property type="entry name" value="DNA_helicase_UvrD-like_C"/>
</dbReference>
<protein>
    <recommendedName>
        <fullName evidence="5">UvrD-like helicase C-terminal domain-containing protein</fullName>
    </recommendedName>
</protein>
<feature type="domain" description="UvrD-like helicase C-terminal" evidence="5">
    <location>
        <begin position="29"/>
        <end position="64"/>
    </location>
</feature>
<keyword evidence="2" id="KW-0378">Hydrolase</keyword>
<dbReference type="SUPFAM" id="SSF52540">
    <property type="entry name" value="P-loop containing nucleoside triphosphate hydrolases"/>
    <property type="match status" value="1"/>
</dbReference>
<dbReference type="AlphaFoldDB" id="A0A7C1NZU2"/>
<evidence type="ECO:0000259" key="5">
    <source>
        <dbReference type="Pfam" id="PF13361"/>
    </source>
</evidence>
<evidence type="ECO:0000256" key="3">
    <source>
        <dbReference type="ARBA" id="ARBA00022806"/>
    </source>
</evidence>
<dbReference type="GO" id="GO:0005524">
    <property type="term" value="F:ATP binding"/>
    <property type="evidence" value="ECO:0007669"/>
    <property type="project" value="UniProtKB-KW"/>
</dbReference>
<dbReference type="Gene3D" id="3.30.160.800">
    <property type="match status" value="1"/>
</dbReference>
<evidence type="ECO:0000313" key="6">
    <source>
        <dbReference type="EMBL" id="HEB13787.1"/>
    </source>
</evidence>
<dbReference type="InterPro" id="IPR027417">
    <property type="entry name" value="P-loop_NTPase"/>
</dbReference>
<comment type="caution">
    <text evidence="6">The sequence shown here is derived from an EMBL/GenBank/DDBJ whole genome shotgun (WGS) entry which is preliminary data.</text>
</comment>
<gene>
    <name evidence="6" type="ORF">ENI09_00030</name>
</gene>
<organism evidence="6">
    <name type="scientific">candidate division WWE3 bacterium</name>
    <dbReference type="NCBI Taxonomy" id="2053526"/>
    <lineage>
        <taxon>Bacteria</taxon>
        <taxon>Katanobacteria</taxon>
    </lineage>
</organism>
<accession>A0A7C1NZU2</accession>
<keyword evidence="4" id="KW-0067">ATP-binding</keyword>
<keyword evidence="1" id="KW-0547">Nucleotide-binding</keyword>
<evidence type="ECO:0000256" key="1">
    <source>
        <dbReference type="ARBA" id="ARBA00022741"/>
    </source>
</evidence>
<dbReference type="Pfam" id="PF13361">
    <property type="entry name" value="UvrD_C"/>
    <property type="match status" value="1"/>
</dbReference>
<sequence>FTQFPRFLDPFVGSASVGCTKATCSRNSPRVENGVATEEMEEERRLCYVGMTRAKRHLHLCFAKDRMFFGTRSFSAPSRFLTEIGSRDVVFHLPQESFGQ</sequence>
<reference evidence="6" key="1">
    <citation type="journal article" date="2020" name="mSystems">
        <title>Genome- and Community-Level Interaction Insights into Carbon Utilization and Element Cycling Functions of Hydrothermarchaeota in Hydrothermal Sediment.</title>
        <authorList>
            <person name="Zhou Z."/>
            <person name="Liu Y."/>
            <person name="Xu W."/>
            <person name="Pan J."/>
            <person name="Luo Z.H."/>
            <person name="Li M."/>
        </authorList>
    </citation>
    <scope>NUCLEOTIDE SEQUENCE [LARGE SCALE GENOMIC DNA]</scope>
    <source>
        <strain evidence="6">HyVt-365</strain>
    </source>
</reference>
<keyword evidence="3" id="KW-0347">Helicase</keyword>
<name>A0A7C1NZU2_UNCKA</name>
<proteinExistence type="predicted"/>
<dbReference type="GO" id="GO:0016787">
    <property type="term" value="F:hydrolase activity"/>
    <property type="evidence" value="ECO:0007669"/>
    <property type="project" value="UniProtKB-KW"/>
</dbReference>
<dbReference type="GO" id="GO:0004386">
    <property type="term" value="F:helicase activity"/>
    <property type="evidence" value="ECO:0007669"/>
    <property type="project" value="UniProtKB-KW"/>
</dbReference>
<evidence type="ECO:0000256" key="4">
    <source>
        <dbReference type="ARBA" id="ARBA00022840"/>
    </source>
</evidence>